<dbReference type="PANTHER" id="PTHR43133:SF51">
    <property type="entry name" value="RNA POLYMERASE SIGMA FACTOR"/>
    <property type="match status" value="1"/>
</dbReference>
<accession>A0A419S4I7</accession>
<keyword evidence="4 6" id="KW-0238">DNA-binding</keyword>
<dbReference type="GO" id="GO:0003677">
    <property type="term" value="F:DNA binding"/>
    <property type="evidence" value="ECO:0007669"/>
    <property type="project" value="UniProtKB-KW"/>
</dbReference>
<evidence type="ECO:0000256" key="2">
    <source>
        <dbReference type="ARBA" id="ARBA00023015"/>
    </source>
</evidence>
<dbReference type="InterPro" id="IPR013324">
    <property type="entry name" value="RNA_pol_sigma_r3/r4-like"/>
</dbReference>
<dbReference type="InterPro" id="IPR014284">
    <property type="entry name" value="RNA_pol_sigma-70_dom"/>
</dbReference>
<dbReference type="InterPro" id="IPR013249">
    <property type="entry name" value="RNA_pol_sigma70_r4_t2"/>
</dbReference>
<keyword evidence="3 6" id="KW-0731">Sigma factor</keyword>
<evidence type="ECO:0000256" key="5">
    <source>
        <dbReference type="ARBA" id="ARBA00023163"/>
    </source>
</evidence>
<evidence type="ECO:0000256" key="6">
    <source>
        <dbReference type="RuleBase" id="RU000716"/>
    </source>
</evidence>
<dbReference type="InterPro" id="IPR000838">
    <property type="entry name" value="RNA_pol_sigma70_ECF_CS"/>
</dbReference>
<gene>
    <name evidence="9" type="ORF">BCY91_05785</name>
</gene>
<dbReference type="SUPFAM" id="SSF88659">
    <property type="entry name" value="Sigma3 and sigma4 domains of RNA polymerase sigma factors"/>
    <property type="match status" value="1"/>
</dbReference>
<dbReference type="InterPro" id="IPR007627">
    <property type="entry name" value="RNA_pol_sigma70_r2"/>
</dbReference>
<dbReference type="InterPro" id="IPR039425">
    <property type="entry name" value="RNA_pol_sigma-70-like"/>
</dbReference>
<reference evidence="9 10" key="1">
    <citation type="submission" date="2016-07" db="EMBL/GenBank/DDBJ databases">
        <title>Genome of Pelobium manganitolerans.</title>
        <authorList>
            <person name="Wu S."/>
            <person name="Wang G."/>
        </authorList>
    </citation>
    <scope>NUCLEOTIDE SEQUENCE [LARGE SCALE GENOMIC DNA]</scope>
    <source>
        <strain evidence="9 10">YS-25</strain>
    </source>
</reference>
<evidence type="ECO:0000256" key="1">
    <source>
        <dbReference type="ARBA" id="ARBA00010641"/>
    </source>
</evidence>
<dbReference type="Gene3D" id="1.10.10.10">
    <property type="entry name" value="Winged helix-like DNA-binding domain superfamily/Winged helix DNA-binding domain"/>
    <property type="match status" value="1"/>
</dbReference>
<dbReference type="NCBIfam" id="TIGR02937">
    <property type="entry name" value="sigma70-ECF"/>
    <property type="match status" value="1"/>
</dbReference>
<dbReference type="GO" id="GO:0006352">
    <property type="term" value="P:DNA-templated transcription initiation"/>
    <property type="evidence" value="ECO:0007669"/>
    <property type="project" value="InterPro"/>
</dbReference>
<comment type="caution">
    <text evidence="9">The sequence shown here is derived from an EMBL/GenBank/DDBJ whole genome shotgun (WGS) entry which is preliminary data.</text>
</comment>
<feature type="domain" description="RNA polymerase sigma-70 region 2" evidence="7">
    <location>
        <begin position="26"/>
        <end position="92"/>
    </location>
</feature>
<evidence type="ECO:0000313" key="10">
    <source>
        <dbReference type="Proteomes" id="UP000283433"/>
    </source>
</evidence>
<sequence>MQQVEDSDILKKFEDEQTRNEAFSLLLKKYQQKVYWHIRRMVLNHDDADDLTQDVFIKVWRNLSSFRQDSQLYTWLYRIASNECITFLNKKKAKQQVSLDDLSEQLTSNLNEENYFSGDAIQKKLQQALLTLPEKQKLVFNMKYYDDMKFQEISDVLGTSVGALKASYHLAVKKIEQFLLSND</sequence>
<dbReference type="Gene3D" id="1.10.1740.10">
    <property type="match status" value="1"/>
</dbReference>
<dbReference type="PANTHER" id="PTHR43133">
    <property type="entry name" value="RNA POLYMERASE ECF-TYPE SIGMA FACTO"/>
    <property type="match status" value="1"/>
</dbReference>
<protein>
    <recommendedName>
        <fullName evidence="6">RNA polymerase sigma factor</fullName>
    </recommendedName>
</protein>
<dbReference type="AlphaFoldDB" id="A0A419S4I7"/>
<proteinExistence type="inferred from homology"/>
<keyword evidence="2 6" id="KW-0805">Transcription regulation</keyword>
<keyword evidence="10" id="KW-1185">Reference proteome</keyword>
<dbReference type="PROSITE" id="PS01063">
    <property type="entry name" value="SIGMA70_ECF"/>
    <property type="match status" value="1"/>
</dbReference>
<evidence type="ECO:0000259" key="7">
    <source>
        <dbReference type="Pfam" id="PF04542"/>
    </source>
</evidence>
<dbReference type="EMBL" id="MBTA01000025">
    <property type="protein sequence ID" value="RKD15039.1"/>
    <property type="molecule type" value="Genomic_DNA"/>
</dbReference>
<evidence type="ECO:0000256" key="3">
    <source>
        <dbReference type="ARBA" id="ARBA00023082"/>
    </source>
</evidence>
<dbReference type="SUPFAM" id="SSF88946">
    <property type="entry name" value="Sigma2 domain of RNA polymerase sigma factors"/>
    <property type="match status" value="1"/>
</dbReference>
<dbReference type="Pfam" id="PF08281">
    <property type="entry name" value="Sigma70_r4_2"/>
    <property type="match status" value="1"/>
</dbReference>
<dbReference type="RefSeq" id="WP_120181904.1">
    <property type="nucleotide sequence ID" value="NZ_MBTA01000025.1"/>
</dbReference>
<dbReference type="InterPro" id="IPR013325">
    <property type="entry name" value="RNA_pol_sigma_r2"/>
</dbReference>
<dbReference type="CDD" id="cd06171">
    <property type="entry name" value="Sigma70_r4"/>
    <property type="match status" value="1"/>
</dbReference>
<dbReference type="Proteomes" id="UP000283433">
    <property type="component" value="Unassembled WGS sequence"/>
</dbReference>
<comment type="similarity">
    <text evidence="1 6">Belongs to the sigma-70 factor family. ECF subfamily.</text>
</comment>
<name>A0A419S4I7_9SPHI</name>
<dbReference type="Pfam" id="PF04542">
    <property type="entry name" value="Sigma70_r2"/>
    <property type="match status" value="1"/>
</dbReference>
<evidence type="ECO:0000313" key="9">
    <source>
        <dbReference type="EMBL" id="RKD15039.1"/>
    </source>
</evidence>
<dbReference type="GO" id="GO:0016987">
    <property type="term" value="F:sigma factor activity"/>
    <property type="evidence" value="ECO:0007669"/>
    <property type="project" value="UniProtKB-KW"/>
</dbReference>
<evidence type="ECO:0000259" key="8">
    <source>
        <dbReference type="Pfam" id="PF08281"/>
    </source>
</evidence>
<feature type="domain" description="RNA polymerase sigma factor 70 region 4 type 2" evidence="8">
    <location>
        <begin position="124"/>
        <end position="175"/>
    </location>
</feature>
<keyword evidence="5 6" id="KW-0804">Transcription</keyword>
<evidence type="ECO:0000256" key="4">
    <source>
        <dbReference type="ARBA" id="ARBA00023125"/>
    </source>
</evidence>
<dbReference type="InterPro" id="IPR036388">
    <property type="entry name" value="WH-like_DNA-bd_sf"/>
</dbReference>
<dbReference type="OrthoDB" id="9780326at2"/>
<organism evidence="9 10">
    <name type="scientific">Pelobium manganitolerans</name>
    <dbReference type="NCBI Taxonomy" id="1842495"/>
    <lineage>
        <taxon>Bacteria</taxon>
        <taxon>Pseudomonadati</taxon>
        <taxon>Bacteroidota</taxon>
        <taxon>Sphingobacteriia</taxon>
        <taxon>Sphingobacteriales</taxon>
        <taxon>Sphingobacteriaceae</taxon>
        <taxon>Pelobium</taxon>
    </lineage>
</organism>